<evidence type="ECO:0000256" key="1">
    <source>
        <dbReference type="ARBA" id="ARBA00022499"/>
    </source>
</evidence>
<dbReference type="PRINTS" id="PR00348">
    <property type="entry name" value="UBIQUITIN"/>
</dbReference>
<dbReference type="InterPro" id="IPR050158">
    <property type="entry name" value="Ubiquitin_ubiquitin-like"/>
</dbReference>
<protein>
    <recommendedName>
        <fullName evidence="2">Ubiquitin-like domain-containing protein</fullName>
    </recommendedName>
</protein>
<feature type="domain" description="Ubiquitin-like" evidence="2">
    <location>
        <begin position="16"/>
        <end position="77"/>
    </location>
</feature>
<organism evidence="3 4">
    <name type="scientific">Aegilops tauschii subsp. strangulata</name>
    <name type="common">Goatgrass</name>
    <dbReference type="NCBI Taxonomy" id="200361"/>
    <lineage>
        <taxon>Eukaryota</taxon>
        <taxon>Viridiplantae</taxon>
        <taxon>Streptophyta</taxon>
        <taxon>Embryophyta</taxon>
        <taxon>Tracheophyta</taxon>
        <taxon>Spermatophyta</taxon>
        <taxon>Magnoliopsida</taxon>
        <taxon>Liliopsida</taxon>
        <taxon>Poales</taxon>
        <taxon>Poaceae</taxon>
        <taxon>BOP clade</taxon>
        <taxon>Pooideae</taxon>
        <taxon>Triticodae</taxon>
        <taxon>Triticeae</taxon>
        <taxon>Triticinae</taxon>
        <taxon>Aegilops</taxon>
    </lineage>
</organism>
<reference evidence="4" key="2">
    <citation type="journal article" date="2017" name="Nat. Plants">
        <title>The Aegilops tauschii genome reveals multiple impacts of transposons.</title>
        <authorList>
            <person name="Zhao G."/>
            <person name="Zou C."/>
            <person name="Li K."/>
            <person name="Wang K."/>
            <person name="Li T."/>
            <person name="Gao L."/>
            <person name="Zhang X."/>
            <person name="Wang H."/>
            <person name="Yang Z."/>
            <person name="Liu X."/>
            <person name="Jiang W."/>
            <person name="Mao L."/>
            <person name="Kong X."/>
            <person name="Jiao Y."/>
            <person name="Jia J."/>
        </authorList>
    </citation>
    <scope>NUCLEOTIDE SEQUENCE [LARGE SCALE GENOMIC DNA]</scope>
    <source>
        <strain evidence="4">cv. AL8/78</strain>
    </source>
</reference>
<evidence type="ECO:0000313" key="3">
    <source>
        <dbReference type="EnsemblPlants" id="AET3Gv21173700.1"/>
    </source>
</evidence>
<accession>A0A453GRV3</accession>
<dbReference type="SMART" id="SM00213">
    <property type="entry name" value="UBQ"/>
    <property type="match status" value="3"/>
</dbReference>
<reference evidence="4" key="1">
    <citation type="journal article" date="2014" name="Science">
        <title>Ancient hybridizations among the ancestral genomes of bread wheat.</title>
        <authorList>
            <consortium name="International Wheat Genome Sequencing Consortium,"/>
            <person name="Marcussen T."/>
            <person name="Sandve S.R."/>
            <person name="Heier L."/>
            <person name="Spannagl M."/>
            <person name="Pfeifer M."/>
            <person name="Jakobsen K.S."/>
            <person name="Wulff B.B."/>
            <person name="Steuernagel B."/>
            <person name="Mayer K.F."/>
            <person name="Olsen O.A."/>
        </authorList>
    </citation>
    <scope>NUCLEOTIDE SEQUENCE [LARGE SCALE GENOMIC DNA]</scope>
    <source>
        <strain evidence="4">cv. AL8/78</strain>
    </source>
</reference>
<dbReference type="Proteomes" id="UP000015105">
    <property type="component" value="Chromosome 3D"/>
</dbReference>
<dbReference type="Pfam" id="PF00240">
    <property type="entry name" value="ubiquitin"/>
    <property type="match status" value="3"/>
</dbReference>
<sequence length="240" mass="27028">ISDPSSGGSKKLLSRMDVLIKNPTGSTTPLRVYPSDTVRDVKAKIQEQYPLFFGGVQLDDSLTLANYNIQHESTIDLREKMNMKVYVTETVAGRTITINVNSLDTVDNLKSKIQDLEGFPKAQQCLVFASTRLDDGNRTMIGHNIRNESTLLLVLLPCIPRGDMMQVFVRTLDGKTITLWVGSLDMVGSIKVKIYEMKYGPFPKQQRLIFQGKQLEDGHALADYSIHRDCTLHLMIRQHS</sequence>
<dbReference type="EnsemblPlants" id="AET3Gv21173700.1">
    <property type="protein sequence ID" value="AET3Gv21173700.1"/>
    <property type="gene ID" value="AET3Gv21173700"/>
</dbReference>
<dbReference type="Gramene" id="AET3Gv21173700.1">
    <property type="protein sequence ID" value="AET3Gv21173700.1"/>
    <property type="gene ID" value="AET3Gv21173700"/>
</dbReference>
<dbReference type="STRING" id="200361.A0A453GRV3"/>
<name>A0A453GRV3_AEGTS</name>
<keyword evidence="4" id="KW-1185">Reference proteome</keyword>
<keyword evidence="1" id="KW-1017">Isopeptide bond</keyword>
<dbReference type="Gene3D" id="3.10.20.90">
    <property type="entry name" value="Phosphatidylinositol 3-kinase Catalytic Subunit, Chain A, domain 1"/>
    <property type="match status" value="3"/>
</dbReference>
<proteinExistence type="predicted"/>
<dbReference type="GO" id="GO:0003729">
    <property type="term" value="F:mRNA binding"/>
    <property type="evidence" value="ECO:0007669"/>
    <property type="project" value="UniProtKB-ARBA"/>
</dbReference>
<dbReference type="PROSITE" id="PS50053">
    <property type="entry name" value="UBIQUITIN_2"/>
    <property type="match status" value="3"/>
</dbReference>
<evidence type="ECO:0000313" key="4">
    <source>
        <dbReference type="Proteomes" id="UP000015105"/>
    </source>
</evidence>
<reference evidence="3" key="3">
    <citation type="journal article" date="2017" name="Nature">
        <title>Genome sequence of the progenitor of the wheat D genome Aegilops tauschii.</title>
        <authorList>
            <person name="Luo M.C."/>
            <person name="Gu Y.Q."/>
            <person name="Puiu D."/>
            <person name="Wang H."/>
            <person name="Twardziok S.O."/>
            <person name="Deal K.R."/>
            <person name="Huo N."/>
            <person name="Zhu T."/>
            <person name="Wang L."/>
            <person name="Wang Y."/>
            <person name="McGuire P.E."/>
            <person name="Liu S."/>
            <person name="Long H."/>
            <person name="Ramasamy R.K."/>
            <person name="Rodriguez J.C."/>
            <person name="Van S.L."/>
            <person name="Yuan L."/>
            <person name="Wang Z."/>
            <person name="Xia Z."/>
            <person name="Xiao L."/>
            <person name="Anderson O.D."/>
            <person name="Ouyang S."/>
            <person name="Liang Y."/>
            <person name="Zimin A.V."/>
            <person name="Pertea G."/>
            <person name="Qi P."/>
            <person name="Bennetzen J.L."/>
            <person name="Dai X."/>
            <person name="Dawson M.W."/>
            <person name="Muller H.G."/>
            <person name="Kugler K."/>
            <person name="Rivarola-Duarte L."/>
            <person name="Spannagl M."/>
            <person name="Mayer K.F.X."/>
            <person name="Lu F.H."/>
            <person name="Bevan M.W."/>
            <person name="Leroy P."/>
            <person name="Li P."/>
            <person name="You F.M."/>
            <person name="Sun Q."/>
            <person name="Liu Z."/>
            <person name="Lyons E."/>
            <person name="Wicker T."/>
            <person name="Salzberg S.L."/>
            <person name="Devos K.M."/>
            <person name="Dvorak J."/>
        </authorList>
    </citation>
    <scope>NUCLEOTIDE SEQUENCE [LARGE SCALE GENOMIC DNA]</scope>
    <source>
        <strain evidence="3">cv. AL8/78</strain>
    </source>
</reference>
<feature type="domain" description="Ubiquitin-like" evidence="2">
    <location>
        <begin position="165"/>
        <end position="240"/>
    </location>
</feature>
<dbReference type="SUPFAM" id="SSF54236">
    <property type="entry name" value="Ubiquitin-like"/>
    <property type="match status" value="3"/>
</dbReference>
<evidence type="ECO:0000259" key="2">
    <source>
        <dbReference type="PROSITE" id="PS50053"/>
    </source>
</evidence>
<reference evidence="3" key="5">
    <citation type="journal article" date="2021" name="G3 (Bethesda)">
        <title>Aegilops tauschii genome assembly Aet v5.0 features greater sequence contiguity and improved annotation.</title>
        <authorList>
            <person name="Wang L."/>
            <person name="Zhu T."/>
            <person name="Rodriguez J.C."/>
            <person name="Deal K.R."/>
            <person name="Dubcovsky J."/>
            <person name="McGuire P.E."/>
            <person name="Lux T."/>
            <person name="Spannagl M."/>
            <person name="Mayer K.F.X."/>
            <person name="Baldrich P."/>
            <person name="Meyers B.C."/>
            <person name="Huo N."/>
            <person name="Gu Y.Q."/>
            <person name="Zhou H."/>
            <person name="Devos K.M."/>
            <person name="Bennetzen J.L."/>
            <person name="Unver T."/>
            <person name="Budak H."/>
            <person name="Gulick P.J."/>
            <person name="Galiba G."/>
            <person name="Kalapos B."/>
            <person name="Nelson D.R."/>
            <person name="Li P."/>
            <person name="You F.M."/>
            <person name="Luo M.C."/>
            <person name="Dvorak J."/>
        </authorList>
    </citation>
    <scope>NUCLEOTIDE SEQUENCE [LARGE SCALE GENOMIC DNA]</scope>
    <source>
        <strain evidence="3">cv. AL8/78</strain>
    </source>
</reference>
<dbReference type="InterPro" id="IPR029071">
    <property type="entry name" value="Ubiquitin-like_domsf"/>
</dbReference>
<dbReference type="InterPro" id="IPR000626">
    <property type="entry name" value="Ubiquitin-like_dom"/>
</dbReference>
<feature type="domain" description="Ubiquitin-like" evidence="2">
    <location>
        <begin position="81"/>
        <end position="155"/>
    </location>
</feature>
<dbReference type="AlphaFoldDB" id="A0A453GRV3"/>
<dbReference type="PANTHER" id="PTHR10666">
    <property type="entry name" value="UBIQUITIN"/>
    <property type="match status" value="1"/>
</dbReference>
<reference evidence="3" key="4">
    <citation type="submission" date="2019-03" db="UniProtKB">
        <authorList>
            <consortium name="EnsemblPlants"/>
        </authorList>
    </citation>
    <scope>IDENTIFICATION</scope>
</reference>
<dbReference type="InterPro" id="IPR019956">
    <property type="entry name" value="Ubiquitin_dom"/>
</dbReference>